<dbReference type="Proteomes" id="UP000070700">
    <property type="component" value="Unassembled WGS sequence"/>
</dbReference>
<dbReference type="PANTHER" id="PTHR38797:SF4">
    <property type="entry name" value="NUCLEAR PORE COMPLEX PROTEIN NUP85"/>
    <property type="match status" value="1"/>
</dbReference>
<dbReference type="EMBL" id="KQ947413">
    <property type="protein sequence ID" value="KUJ17877.1"/>
    <property type="molecule type" value="Genomic_DNA"/>
</dbReference>
<protein>
    <submittedName>
        <fullName evidence="2">Uncharacterized protein</fullName>
    </submittedName>
</protein>
<dbReference type="KEGG" id="psco:LY89DRAFT_29113"/>
<dbReference type="InterPro" id="IPR022085">
    <property type="entry name" value="OpdG"/>
</dbReference>
<dbReference type="Pfam" id="PF12311">
    <property type="entry name" value="DUF3632"/>
    <property type="match status" value="1"/>
</dbReference>
<dbReference type="AlphaFoldDB" id="A0A194XDQ0"/>
<accession>A0A194XDQ0</accession>
<feature type="compositionally biased region" description="Polar residues" evidence="1">
    <location>
        <begin position="423"/>
        <end position="434"/>
    </location>
</feature>
<feature type="compositionally biased region" description="Basic and acidic residues" evidence="1">
    <location>
        <begin position="478"/>
        <end position="492"/>
    </location>
</feature>
<evidence type="ECO:0000313" key="3">
    <source>
        <dbReference type="Proteomes" id="UP000070700"/>
    </source>
</evidence>
<dbReference type="RefSeq" id="XP_018072232.1">
    <property type="nucleotide sequence ID" value="XM_018206517.1"/>
</dbReference>
<organism evidence="2 3">
    <name type="scientific">Mollisia scopiformis</name>
    <name type="common">Conifer needle endophyte fungus</name>
    <name type="synonym">Phialocephala scopiformis</name>
    <dbReference type="NCBI Taxonomy" id="149040"/>
    <lineage>
        <taxon>Eukaryota</taxon>
        <taxon>Fungi</taxon>
        <taxon>Dikarya</taxon>
        <taxon>Ascomycota</taxon>
        <taxon>Pezizomycotina</taxon>
        <taxon>Leotiomycetes</taxon>
        <taxon>Helotiales</taxon>
        <taxon>Mollisiaceae</taxon>
        <taxon>Mollisia</taxon>
    </lineage>
</organism>
<dbReference type="PANTHER" id="PTHR38797">
    <property type="entry name" value="NUCLEAR PORE COMPLEX PROTEIN NUP85-RELATED"/>
    <property type="match status" value="1"/>
</dbReference>
<name>A0A194XDQ0_MOLSC</name>
<evidence type="ECO:0000313" key="2">
    <source>
        <dbReference type="EMBL" id="KUJ17877.1"/>
    </source>
</evidence>
<reference evidence="2 3" key="1">
    <citation type="submission" date="2015-10" db="EMBL/GenBank/DDBJ databases">
        <title>Full genome of DAOMC 229536 Phialocephala scopiformis, a fungal endophyte of spruce producing the potent anti-insectan compound rugulosin.</title>
        <authorList>
            <consortium name="DOE Joint Genome Institute"/>
            <person name="Walker A.K."/>
            <person name="Frasz S.L."/>
            <person name="Seifert K.A."/>
            <person name="Miller J.D."/>
            <person name="Mondo S.J."/>
            <person name="Labutti K."/>
            <person name="Lipzen A."/>
            <person name="Dockter R."/>
            <person name="Kennedy M."/>
            <person name="Grigoriev I.V."/>
            <person name="Spatafora J.W."/>
        </authorList>
    </citation>
    <scope>NUCLEOTIDE SEQUENCE [LARGE SCALE GENOMIC DNA]</scope>
    <source>
        <strain evidence="2 3">CBS 120377</strain>
    </source>
</reference>
<gene>
    <name evidence="2" type="ORF">LY89DRAFT_29113</name>
</gene>
<sequence length="514" mass="58962">MAASPTVSATCAQESPKLLFEISEEAAAWDGGRDSFQIINSMFAPVGASSPAYVAHQMMLLFIKIGREVAEGHRPWSKPKFHDFYMQWLWNLILYIATKLPSNGTEQERLAHLVLEFGKYFHQVPERVPEKYKRPPLSFMRNRLGRLIDQERIPVFDDHLYQEQWDMIRFDWSEFRTTTQSAYEILRRLDDASVNTTNLHGFLARLTRDGSHNFSRVAIFPLRLVLESQSHPGDRLFYHPVALARNLPHERVPEARTYPAFPFQAETTATSQAPADHTLIMAEGHFKMAVCWIQIAGKELLYRQWSWNSVHGDPVLCPGLAFKKQHNATFLDRWQFWTKRFGEIARSHYANHQIQQMASDCTDRMSNVSVMALLGPQRQMNKMQDQARDQHSTTKNKYTFEKHLEDIRREQWNLRQVRDDASPQHSIEVQTSHASLVPASGRKDPLKQNAEIHRHSGVPIDKDAAARTSRGSSSPSLARKDSTNLPFFDKDQSFAGLPLSAKSKGSSAPLRTKR</sequence>
<keyword evidence="3" id="KW-1185">Reference proteome</keyword>
<feature type="compositionally biased region" description="Basic and acidic residues" evidence="1">
    <location>
        <begin position="441"/>
        <end position="465"/>
    </location>
</feature>
<dbReference type="InParanoid" id="A0A194XDQ0"/>
<feature type="region of interest" description="Disordered" evidence="1">
    <location>
        <begin position="417"/>
        <end position="514"/>
    </location>
</feature>
<evidence type="ECO:0000256" key="1">
    <source>
        <dbReference type="SAM" id="MobiDB-lite"/>
    </source>
</evidence>
<proteinExistence type="predicted"/>
<dbReference type="GeneID" id="28816243"/>
<dbReference type="InterPro" id="IPR053204">
    <property type="entry name" value="Oxopyrrolidines_Biosynth-assoc"/>
</dbReference>